<dbReference type="EMBL" id="SLWQ01000002">
    <property type="protein sequence ID" value="TCO42067.1"/>
    <property type="molecule type" value="Genomic_DNA"/>
</dbReference>
<dbReference type="InterPro" id="IPR016181">
    <property type="entry name" value="Acyl_CoA_acyltransferase"/>
</dbReference>
<dbReference type="PANTHER" id="PTHR43138:SF1">
    <property type="entry name" value="N-ACETYLTRANSFERASE ACA1"/>
    <property type="match status" value="1"/>
</dbReference>
<organism evidence="2 3">
    <name type="scientific">Dokdonella fugitiva</name>
    <dbReference type="NCBI Taxonomy" id="328517"/>
    <lineage>
        <taxon>Bacteria</taxon>
        <taxon>Pseudomonadati</taxon>
        <taxon>Pseudomonadota</taxon>
        <taxon>Gammaproteobacteria</taxon>
        <taxon>Lysobacterales</taxon>
        <taxon>Rhodanobacteraceae</taxon>
        <taxon>Dokdonella</taxon>
    </lineage>
</organism>
<keyword evidence="2" id="KW-0687">Ribonucleoprotein</keyword>
<dbReference type="SUPFAM" id="SSF55729">
    <property type="entry name" value="Acyl-CoA N-acyltransferases (Nat)"/>
    <property type="match status" value="1"/>
</dbReference>
<feature type="domain" description="N-acetyltransferase" evidence="1">
    <location>
        <begin position="5"/>
        <end position="164"/>
    </location>
</feature>
<name>A0A4R2ICS0_9GAMM</name>
<evidence type="ECO:0000259" key="1">
    <source>
        <dbReference type="PROSITE" id="PS51186"/>
    </source>
</evidence>
<sequence>MTAPLAIREIGAGGFARAWPIFHAVVAAGDTYSYPPDIDETQARAMWTTPPSRCFVAERDGEVVGVYMLRPNQPGLGDHVANCGYMVAPHARGQGIASAMCGHSLDEARRAGFAAMQYNFVVASNETAVRLWQRHGFAIVGRVPGAFRHARLGPTAVLVMHRAL</sequence>
<comment type="caution">
    <text evidence="2">The sequence shown here is derived from an EMBL/GenBank/DDBJ whole genome shotgun (WGS) entry which is preliminary data.</text>
</comment>
<keyword evidence="2" id="KW-0689">Ribosomal protein</keyword>
<reference evidence="2 3" key="1">
    <citation type="journal article" date="2015" name="Stand. Genomic Sci.">
        <title>Genomic Encyclopedia of Bacterial and Archaeal Type Strains, Phase III: the genomes of soil and plant-associated and newly described type strains.</title>
        <authorList>
            <person name="Whitman W.B."/>
            <person name="Woyke T."/>
            <person name="Klenk H.P."/>
            <person name="Zhou Y."/>
            <person name="Lilburn T.G."/>
            <person name="Beck B.J."/>
            <person name="De Vos P."/>
            <person name="Vandamme P."/>
            <person name="Eisen J.A."/>
            <person name="Garrity G."/>
            <person name="Hugenholtz P."/>
            <person name="Kyrpides N.C."/>
        </authorList>
    </citation>
    <scope>NUCLEOTIDE SEQUENCE [LARGE SCALE GENOMIC DNA]</scope>
    <source>
        <strain evidence="2 3">A3</strain>
    </source>
</reference>
<dbReference type="PROSITE" id="PS51186">
    <property type="entry name" value="GNAT"/>
    <property type="match status" value="1"/>
</dbReference>
<gene>
    <name evidence="2" type="ORF">EV148_102426</name>
</gene>
<dbReference type="Gene3D" id="3.40.630.30">
    <property type="match status" value="1"/>
</dbReference>
<evidence type="ECO:0000313" key="3">
    <source>
        <dbReference type="Proteomes" id="UP000294862"/>
    </source>
</evidence>
<dbReference type="GO" id="GO:0016747">
    <property type="term" value="F:acyltransferase activity, transferring groups other than amino-acyl groups"/>
    <property type="evidence" value="ECO:0007669"/>
    <property type="project" value="InterPro"/>
</dbReference>
<protein>
    <submittedName>
        <fullName evidence="2">Ribosomal protein S18 acetylase RimI-like enzyme</fullName>
    </submittedName>
</protein>
<dbReference type="GO" id="GO:0005840">
    <property type="term" value="C:ribosome"/>
    <property type="evidence" value="ECO:0007669"/>
    <property type="project" value="UniProtKB-KW"/>
</dbReference>
<dbReference type="CDD" id="cd04301">
    <property type="entry name" value="NAT_SF"/>
    <property type="match status" value="1"/>
</dbReference>
<proteinExistence type="predicted"/>
<keyword evidence="3" id="KW-1185">Reference proteome</keyword>
<dbReference type="Pfam" id="PF00583">
    <property type="entry name" value="Acetyltransf_1"/>
    <property type="match status" value="1"/>
</dbReference>
<dbReference type="Proteomes" id="UP000294862">
    <property type="component" value="Unassembled WGS sequence"/>
</dbReference>
<accession>A0A4R2ICS0</accession>
<evidence type="ECO:0000313" key="2">
    <source>
        <dbReference type="EMBL" id="TCO42067.1"/>
    </source>
</evidence>
<dbReference type="PANTHER" id="PTHR43138">
    <property type="entry name" value="ACETYLTRANSFERASE, GNAT FAMILY"/>
    <property type="match status" value="1"/>
</dbReference>
<dbReference type="OrthoDB" id="9788300at2"/>
<dbReference type="InterPro" id="IPR000182">
    <property type="entry name" value="GNAT_dom"/>
</dbReference>
<dbReference type="InterPro" id="IPR052742">
    <property type="entry name" value="Mito_N-acetyltransferase"/>
</dbReference>
<dbReference type="AlphaFoldDB" id="A0A4R2ICS0"/>
<dbReference type="RefSeq" id="WP_131995144.1">
    <property type="nucleotide sequence ID" value="NZ_JACGXM010000011.1"/>
</dbReference>